<reference evidence="1" key="1">
    <citation type="journal article" date="2015" name="Nature">
        <title>Complex archaea that bridge the gap between prokaryotes and eukaryotes.</title>
        <authorList>
            <person name="Spang A."/>
            <person name="Saw J.H."/>
            <person name="Jorgensen S.L."/>
            <person name="Zaremba-Niedzwiedzka K."/>
            <person name="Martijn J."/>
            <person name="Lind A.E."/>
            <person name="van Eijk R."/>
            <person name="Schleper C."/>
            <person name="Guy L."/>
            <person name="Ettema T.J."/>
        </authorList>
    </citation>
    <scope>NUCLEOTIDE SEQUENCE</scope>
</reference>
<name>A0A0F9H8L7_9ZZZZ</name>
<comment type="caution">
    <text evidence="1">The sequence shown here is derived from an EMBL/GenBank/DDBJ whole genome shotgun (WGS) entry which is preliminary data.</text>
</comment>
<organism evidence="1">
    <name type="scientific">marine sediment metagenome</name>
    <dbReference type="NCBI Taxonomy" id="412755"/>
    <lineage>
        <taxon>unclassified sequences</taxon>
        <taxon>metagenomes</taxon>
        <taxon>ecological metagenomes</taxon>
    </lineage>
</organism>
<proteinExistence type="predicted"/>
<accession>A0A0F9H8L7</accession>
<evidence type="ECO:0000313" key="1">
    <source>
        <dbReference type="EMBL" id="KKL78005.1"/>
    </source>
</evidence>
<gene>
    <name evidence="1" type="ORF">LCGC14_2029180</name>
</gene>
<dbReference type="AlphaFoldDB" id="A0A0F9H8L7"/>
<dbReference type="EMBL" id="LAZR01023588">
    <property type="protein sequence ID" value="KKL78005.1"/>
    <property type="molecule type" value="Genomic_DNA"/>
</dbReference>
<protein>
    <submittedName>
        <fullName evidence="1">Uncharacterized protein</fullName>
    </submittedName>
</protein>
<sequence length="151" mass="16663">MTKFLSYIIITVGILAVASWLTAAQAHEYKAGDIGGVMTVCYKRAHDALTAKAQVKGLLSASVRDLFRRKANNGLCFIAGGKPHKIIAALPTTHSADGWKMQGLQVGPVELRYQQSLYPKRGFWTHSVIYLIRLTKPVYTLHSHKVEGQEA</sequence>